<evidence type="ECO:0000313" key="1">
    <source>
        <dbReference type="EMBL" id="NVO86824.1"/>
    </source>
</evidence>
<accession>A0ABX2Q762</accession>
<proteinExistence type="predicted"/>
<dbReference type="PROSITE" id="PS51257">
    <property type="entry name" value="PROKAR_LIPOPROTEIN"/>
    <property type="match status" value="1"/>
</dbReference>
<protein>
    <recommendedName>
        <fullName evidence="3">Toxin-antitoxin system YwqK family antitoxin</fullName>
    </recommendedName>
</protein>
<comment type="caution">
    <text evidence="1">The sequence shown here is derived from an EMBL/GenBank/DDBJ whole genome shotgun (WGS) entry which is preliminary data.</text>
</comment>
<evidence type="ECO:0000313" key="2">
    <source>
        <dbReference type="Proteomes" id="UP000626554"/>
    </source>
</evidence>
<dbReference type="Proteomes" id="UP000626554">
    <property type="component" value="Unassembled WGS sequence"/>
</dbReference>
<keyword evidence="2" id="KW-1185">Reference proteome</keyword>
<gene>
    <name evidence="1" type="ORF">HW556_18230</name>
</gene>
<evidence type="ECO:0008006" key="3">
    <source>
        <dbReference type="Google" id="ProtNLM"/>
    </source>
</evidence>
<dbReference type="Pfam" id="PF07661">
    <property type="entry name" value="MORN_2"/>
    <property type="match status" value="2"/>
</dbReference>
<dbReference type="Gene3D" id="3.90.930.1">
    <property type="match status" value="1"/>
</dbReference>
<feature type="non-terminal residue" evidence="1">
    <location>
        <position position="110"/>
    </location>
</feature>
<dbReference type="RefSeq" id="WP_394354145.1">
    <property type="nucleotide sequence ID" value="NZ_JABKAV010000132.1"/>
</dbReference>
<dbReference type="SUPFAM" id="SSF82185">
    <property type="entry name" value="Histone H3 K4-specific methyltransferase SET7/9 N-terminal domain"/>
    <property type="match status" value="1"/>
</dbReference>
<dbReference type="EMBL" id="JABKAV010000132">
    <property type="protein sequence ID" value="NVO86824.1"/>
    <property type="molecule type" value="Genomic_DNA"/>
</dbReference>
<dbReference type="InterPro" id="IPR011652">
    <property type="entry name" value="MORN_2"/>
</dbReference>
<reference evidence="1 2" key="1">
    <citation type="submission" date="2020-05" db="EMBL/GenBank/DDBJ databases">
        <title>Hymenobacter terrestris sp. nov. and Hymenobacter lapidiphilus sp. nov., isolated from regoliths in Antarctica.</title>
        <authorList>
            <person name="Sedlacek I."/>
            <person name="Pantucek R."/>
            <person name="Zeman M."/>
            <person name="Holochova P."/>
            <person name="Kralova S."/>
            <person name="Stankova E."/>
            <person name="Sedo O."/>
            <person name="Micenkova L."/>
            <person name="Svec P."/>
            <person name="Gupta V."/>
            <person name="Sood U."/>
            <person name="Korpole U.S."/>
            <person name="Lal R."/>
        </authorList>
    </citation>
    <scope>NUCLEOTIDE SEQUENCE [LARGE SCALE GENOMIC DNA]</scope>
    <source>
        <strain evidence="1 2">P5252</strain>
    </source>
</reference>
<sequence>MKNIILVLLMIFASSCLNDRKEIIEYYPTGEVECRSYVDKQGVYEGDLTCFYRNGTIKNITPFDNHHINGIVKKYYANGAIRSEQYFKNGKPFGLLKENFKNGRLEYMAV</sequence>
<organism evidence="1 2">
    <name type="scientific">Hymenobacter terrestris</name>
    <dbReference type="NCBI Taxonomy" id="2748310"/>
    <lineage>
        <taxon>Bacteria</taxon>
        <taxon>Pseudomonadati</taxon>
        <taxon>Bacteroidota</taxon>
        <taxon>Cytophagia</taxon>
        <taxon>Cytophagales</taxon>
        <taxon>Hymenobacteraceae</taxon>
        <taxon>Hymenobacter</taxon>
    </lineage>
</organism>
<name>A0ABX2Q762_9BACT</name>